<dbReference type="GeneID" id="94833876"/>
<dbReference type="EMBL" id="MLAK01000546">
    <property type="protein sequence ID" value="OHT13196.1"/>
    <property type="molecule type" value="Genomic_DNA"/>
</dbReference>
<dbReference type="VEuPathDB" id="TrichDB:TRFO_16752"/>
<dbReference type="InterPro" id="IPR016024">
    <property type="entry name" value="ARM-type_fold"/>
</dbReference>
<evidence type="ECO:0000313" key="1">
    <source>
        <dbReference type="EMBL" id="OHT13196.1"/>
    </source>
</evidence>
<evidence type="ECO:0000313" key="2">
    <source>
        <dbReference type="Proteomes" id="UP000179807"/>
    </source>
</evidence>
<comment type="caution">
    <text evidence="1">The sequence shown here is derived from an EMBL/GenBank/DDBJ whole genome shotgun (WGS) entry which is preliminary data.</text>
</comment>
<proteinExistence type="predicted"/>
<dbReference type="InterPro" id="IPR011989">
    <property type="entry name" value="ARM-like"/>
</dbReference>
<keyword evidence="2" id="KW-1185">Reference proteome</keyword>
<dbReference type="AlphaFoldDB" id="A0A1J4KTV2"/>
<reference evidence="1" key="1">
    <citation type="submission" date="2016-10" db="EMBL/GenBank/DDBJ databases">
        <authorList>
            <person name="Benchimol M."/>
            <person name="Almeida L.G."/>
            <person name="Vasconcelos A.T."/>
            <person name="Perreira-Neves A."/>
            <person name="Rosa I.A."/>
            <person name="Tasca T."/>
            <person name="Bogo M.R."/>
            <person name="de Souza W."/>
        </authorList>
    </citation>
    <scope>NUCLEOTIDE SEQUENCE [LARGE SCALE GENOMIC DNA]</scope>
    <source>
        <strain evidence="1">K</strain>
    </source>
</reference>
<protein>
    <recommendedName>
        <fullName evidence="3">Importin N-terminal domain-containing protein</fullName>
    </recommendedName>
</protein>
<evidence type="ECO:0008006" key="3">
    <source>
        <dbReference type="Google" id="ProtNLM"/>
    </source>
</evidence>
<dbReference type="SUPFAM" id="SSF48371">
    <property type="entry name" value="ARM repeat"/>
    <property type="match status" value="1"/>
</dbReference>
<name>A0A1J4KTV2_9EUKA</name>
<dbReference type="Proteomes" id="UP000179807">
    <property type="component" value="Unassembled WGS sequence"/>
</dbReference>
<accession>A0A1J4KTV2</accession>
<dbReference type="RefSeq" id="XP_068366332.1">
    <property type="nucleotide sequence ID" value="XM_068499172.1"/>
</dbReference>
<organism evidence="1 2">
    <name type="scientific">Tritrichomonas foetus</name>
    <dbReference type="NCBI Taxonomy" id="1144522"/>
    <lineage>
        <taxon>Eukaryota</taxon>
        <taxon>Metamonada</taxon>
        <taxon>Parabasalia</taxon>
        <taxon>Tritrichomonadida</taxon>
        <taxon>Tritrichomonadidae</taxon>
        <taxon>Tritrichomonas</taxon>
    </lineage>
</organism>
<sequence length="890" mass="103325">MEDEDYQRFVFYLKQIAENNPANINQANESLQELKSQNIILYLTLAARVANTDGIDPHLIFLALSTIKDTCTHKKTVPIILIRQKWKRKDMPTIQMRTFVKQAIVKNLSKKEIPIRRIACAALAHVLQIEQDQWIEVLDFVLKTSSETDPFNIGAITVFNEIFYLNVIPNDIHTDKVDDSIFNGLLELIFQQLLNPSIEQEIKIQITKCLSELLANTKERIFSPNIVSHLLHNIIYSLLPTASSNLYREIHFLMLQLIKSLYANAPFFINDIFTITRLGIECPNQELQIISLHFWCLVWKFEKTILELKFRDDYNKNKPDEIYKEQKNHQYLVYHDITKNFSLHIINYSLVLLSQINPAAKITINDKDFDNVLYIQATIREMIDNLMIENRHNFQEIHDLQAVVNEMLTKNDIIQQHAAVQVLTAMMENHKYFELVDYVQTKTVEILKLTESDCEYLAVPSLNLLSLIIKNYEVILSNQPITNSIFVTMSRILTTFPDNQEIVIKVMHVFISIFNRLSPDGISANFDFFLDLTFSMHQKYISVEEEELSGTVQTAICTFISNCSPDSQIKLKQFLNSVIELFRNNLMNNNIENSNEKLLISLLCIIQSLILKLKKFAIEEIRIIIEILFNIINHKIYFLCEESMNAFKIIITSISTEFSCYAQPFMSIVNLAFSSQAPSLMTATCGAFALFCYQLGRQFCNYLKDEVINLFNWMKSIIENDQYMMIEPLVSSFSLIITGLENIIPLELLQEFWNYGFSITIISIDMKSKDDIRFAETLFTSLCNYFRAILRNVPQDVVNNFDFKQSVKKFLFPFINRIQLLSSSYFPLLKATILLLKTIGDKLGKSMNIMYHKKFVQDLFSDISFKGTLSRDYLDLSVEAVTVKRFLDQL</sequence>
<gene>
    <name evidence="1" type="ORF">TRFO_16752</name>
</gene>
<dbReference type="Gene3D" id="1.25.10.10">
    <property type="entry name" value="Leucine-rich Repeat Variant"/>
    <property type="match status" value="1"/>
</dbReference>